<dbReference type="NCBIfam" id="TIGR00231">
    <property type="entry name" value="small_GTP"/>
    <property type="match status" value="1"/>
</dbReference>
<dbReference type="Pfam" id="PF00071">
    <property type="entry name" value="Ras"/>
    <property type="match status" value="1"/>
</dbReference>
<keyword evidence="3" id="KW-0342">GTP-binding</keyword>
<dbReference type="GeneID" id="94842592"/>
<dbReference type="PROSITE" id="PS51419">
    <property type="entry name" value="RAB"/>
    <property type="match status" value="1"/>
</dbReference>
<comment type="similarity">
    <text evidence="1">Belongs to the small GTPase superfamily. Rab family.</text>
</comment>
<organism evidence="5 6">
    <name type="scientific">Tritrichomonas foetus</name>
    <dbReference type="NCBI Taxonomy" id="1144522"/>
    <lineage>
        <taxon>Eukaryota</taxon>
        <taxon>Metamonada</taxon>
        <taxon>Parabasalia</taxon>
        <taxon>Tritrichomonadida</taxon>
        <taxon>Tritrichomonadidae</taxon>
        <taxon>Tritrichomonas</taxon>
    </lineage>
</organism>
<gene>
    <name evidence="5" type="primary">RIC1</name>
    <name evidence="5" type="ORF">TRFO_31346</name>
</gene>
<comment type="caution">
    <text evidence="5">The sequence shown here is derived from an EMBL/GenBank/DDBJ whole genome shotgun (WGS) entry which is preliminary data.</text>
</comment>
<dbReference type="RefSeq" id="XP_068354870.1">
    <property type="nucleotide sequence ID" value="XM_068507888.1"/>
</dbReference>
<dbReference type="PROSITE" id="PS51421">
    <property type="entry name" value="RAS"/>
    <property type="match status" value="1"/>
</dbReference>
<dbReference type="SMART" id="SM00175">
    <property type="entry name" value="RAB"/>
    <property type="match status" value="1"/>
</dbReference>
<dbReference type="PRINTS" id="PR00449">
    <property type="entry name" value="RASTRNSFRMNG"/>
</dbReference>
<evidence type="ECO:0000256" key="3">
    <source>
        <dbReference type="ARBA" id="ARBA00023134"/>
    </source>
</evidence>
<sequence>MIRFTEDIFIENYISTIGVDFKIRTITQDKKVIKLQIWDTAGQERFRAITKSYYHGSHGIVIVYDITDRKTFDKIPDWMNQIQQSDNSEDSCKILIGNKCDLADHREVKIEEGEELARQYDIPFMETSAKDSLNVDNLFHTMATAMKEKAGATASGNVSDNKLASFQGQSIGQKKQCC</sequence>
<name>A0A1J4JW29_9EUKA</name>
<dbReference type="SMART" id="SM00176">
    <property type="entry name" value="RAN"/>
    <property type="match status" value="1"/>
</dbReference>
<keyword evidence="6" id="KW-1185">Reference proteome</keyword>
<evidence type="ECO:0000256" key="1">
    <source>
        <dbReference type="ARBA" id="ARBA00006270"/>
    </source>
</evidence>
<dbReference type="PROSITE" id="PS51420">
    <property type="entry name" value="RHO"/>
    <property type="match status" value="1"/>
</dbReference>
<accession>A0A1J4JW29</accession>
<dbReference type="SMART" id="SM00174">
    <property type="entry name" value="RHO"/>
    <property type="match status" value="1"/>
</dbReference>
<keyword evidence="4" id="KW-0449">Lipoprotein</keyword>
<protein>
    <submittedName>
        <fullName evidence="5">Ras-related protein RIC1</fullName>
    </submittedName>
</protein>
<evidence type="ECO:0000313" key="5">
    <source>
        <dbReference type="EMBL" id="OHT01734.1"/>
    </source>
</evidence>
<dbReference type="InterPro" id="IPR001806">
    <property type="entry name" value="Small_GTPase"/>
</dbReference>
<dbReference type="AlphaFoldDB" id="A0A1J4JW29"/>
<dbReference type="VEuPathDB" id="TrichDB:TRFO_31346"/>
<dbReference type="Gene3D" id="3.40.50.300">
    <property type="entry name" value="P-loop containing nucleotide triphosphate hydrolases"/>
    <property type="match status" value="1"/>
</dbReference>
<dbReference type="PANTHER" id="PTHR47980">
    <property type="entry name" value="LD44762P"/>
    <property type="match status" value="1"/>
</dbReference>
<dbReference type="InterPro" id="IPR027417">
    <property type="entry name" value="P-loop_NTPase"/>
</dbReference>
<evidence type="ECO:0000256" key="2">
    <source>
        <dbReference type="ARBA" id="ARBA00022741"/>
    </source>
</evidence>
<dbReference type="InterPro" id="IPR050305">
    <property type="entry name" value="Small_GTPase_Rab"/>
</dbReference>
<dbReference type="SMART" id="SM00173">
    <property type="entry name" value="RAS"/>
    <property type="match status" value="1"/>
</dbReference>
<dbReference type="OrthoDB" id="9989112at2759"/>
<dbReference type="GO" id="GO:0005525">
    <property type="term" value="F:GTP binding"/>
    <property type="evidence" value="ECO:0007669"/>
    <property type="project" value="UniProtKB-KW"/>
</dbReference>
<dbReference type="InterPro" id="IPR005225">
    <property type="entry name" value="Small_GTP-bd"/>
</dbReference>
<dbReference type="GO" id="GO:0003924">
    <property type="term" value="F:GTPase activity"/>
    <property type="evidence" value="ECO:0007669"/>
    <property type="project" value="InterPro"/>
</dbReference>
<evidence type="ECO:0000256" key="4">
    <source>
        <dbReference type="ARBA" id="ARBA00023288"/>
    </source>
</evidence>
<dbReference type="EMBL" id="MLAK01000897">
    <property type="protein sequence ID" value="OHT01734.1"/>
    <property type="molecule type" value="Genomic_DNA"/>
</dbReference>
<dbReference type="FunFam" id="3.40.50.300:FF:001129">
    <property type="entry name" value="ras-related protein Rab-44 isoform X2"/>
    <property type="match status" value="1"/>
</dbReference>
<dbReference type="Proteomes" id="UP000179807">
    <property type="component" value="Unassembled WGS sequence"/>
</dbReference>
<evidence type="ECO:0000313" key="6">
    <source>
        <dbReference type="Proteomes" id="UP000179807"/>
    </source>
</evidence>
<reference evidence="5" key="1">
    <citation type="submission" date="2016-10" db="EMBL/GenBank/DDBJ databases">
        <authorList>
            <person name="Benchimol M."/>
            <person name="Almeida L.G."/>
            <person name="Vasconcelos A.T."/>
            <person name="Perreira-Neves A."/>
            <person name="Rosa I.A."/>
            <person name="Tasca T."/>
            <person name="Bogo M.R."/>
            <person name="de Souza W."/>
        </authorList>
    </citation>
    <scope>NUCLEOTIDE SEQUENCE [LARGE SCALE GENOMIC DNA]</scope>
    <source>
        <strain evidence="5">K</strain>
    </source>
</reference>
<dbReference type="SUPFAM" id="SSF52540">
    <property type="entry name" value="P-loop containing nucleoside triphosphate hydrolases"/>
    <property type="match status" value="1"/>
</dbReference>
<proteinExistence type="inferred from homology"/>
<keyword evidence="2" id="KW-0547">Nucleotide-binding</keyword>